<dbReference type="InterPro" id="IPR032465">
    <property type="entry name" value="ACMSD"/>
</dbReference>
<dbReference type="PANTHER" id="PTHR21240:SF28">
    <property type="entry name" value="ISO-OROTATE DECARBOXYLASE (EUROFUNG)"/>
    <property type="match status" value="1"/>
</dbReference>
<reference evidence="3" key="1">
    <citation type="submission" date="2020-05" db="EMBL/GenBank/DDBJ databases">
        <authorList>
            <person name="Chiriac C."/>
            <person name="Salcher M."/>
            <person name="Ghai R."/>
            <person name="Kavagutti S V."/>
        </authorList>
    </citation>
    <scope>NUCLEOTIDE SEQUENCE</scope>
</reference>
<protein>
    <submittedName>
        <fullName evidence="3">Unannotated protein</fullName>
    </submittedName>
</protein>
<evidence type="ECO:0000256" key="1">
    <source>
        <dbReference type="ARBA" id="ARBA00023239"/>
    </source>
</evidence>
<dbReference type="GO" id="GO:0016787">
    <property type="term" value="F:hydrolase activity"/>
    <property type="evidence" value="ECO:0007669"/>
    <property type="project" value="InterPro"/>
</dbReference>
<evidence type="ECO:0000313" key="3">
    <source>
        <dbReference type="EMBL" id="CAB4895223.1"/>
    </source>
</evidence>
<dbReference type="GO" id="GO:0019748">
    <property type="term" value="P:secondary metabolic process"/>
    <property type="evidence" value="ECO:0007669"/>
    <property type="project" value="TreeGrafter"/>
</dbReference>
<dbReference type="EMBL" id="CAFBMK010000008">
    <property type="protein sequence ID" value="CAB4895223.1"/>
    <property type="molecule type" value="Genomic_DNA"/>
</dbReference>
<dbReference type="Gene3D" id="3.20.20.140">
    <property type="entry name" value="Metal-dependent hydrolases"/>
    <property type="match status" value="1"/>
</dbReference>
<feature type="domain" description="Amidohydrolase-related" evidence="2">
    <location>
        <begin position="126"/>
        <end position="377"/>
    </location>
</feature>
<keyword evidence="1" id="KW-0456">Lyase</keyword>
<dbReference type="GO" id="GO:0016831">
    <property type="term" value="F:carboxy-lyase activity"/>
    <property type="evidence" value="ECO:0007669"/>
    <property type="project" value="InterPro"/>
</dbReference>
<dbReference type="GO" id="GO:0005737">
    <property type="term" value="C:cytoplasm"/>
    <property type="evidence" value="ECO:0007669"/>
    <property type="project" value="TreeGrafter"/>
</dbReference>
<dbReference type="InterPro" id="IPR006680">
    <property type="entry name" value="Amidohydro-rel"/>
</dbReference>
<dbReference type="Pfam" id="PF04909">
    <property type="entry name" value="Amidohydro_2"/>
    <property type="match status" value="1"/>
</dbReference>
<dbReference type="InterPro" id="IPR032466">
    <property type="entry name" value="Metal_Hydrolase"/>
</dbReference>
<accession>A0A6J7FUC8</accession>
<dbReference type="PANTHER" id="PTHR21240">
    <property type="entry name" value="2-AMINO-3-CARBOXYLMUCONATE-6-SEMIALDEHYDE DECARBOXYLASE"/>
    <property type="match status" value="1"/>
</dbReference>
<organism evidence="3">
    <name type="scientific">freshwater metagenome</name>
    <dbReference type="NCBI Taxonomy" id="449393"/>
    <lineage>
        <taxon>unclassified sequences</taxon>
        <taxon>metagenomes</taxon>
        <taxon>ecological metagenomes</taxon>
    </lineage>
</organism>
<sequence length="380" mass="42302">MSTTESAPATAGDTGRLTGIIDSDVHPNFQNGLQDLHDYMPAAWRKKLGIGGGASWSSRFAASSYVLPLDYLYINSAGAYRDDAIRDGQAPATDARFTAEQLFDGHGIDIGVLIAGHLFGIGAFPDPDVAATVASAYNEWMCERWLQVDPRYRGAMVVAPQDPALAVKEIERMQGRPGIVSIFLPLHDILHGERHYYPIYEAAQKHGLPITVHPSGTENVFARAPRMAGTPTYYIEWHTALSQIHQSNVLSLVCHGVFERFPELMYVIAEGGFAWAAEIMWKLDRDQKGLGDEVPWLKLAPSDYIRRNVRFTTQPMVEPAKKEHLPVLLDMVCAEETLIFSSDYPHWDFDEPRRALAGVPKDLLRKICVDNPRALYGGRL</sequence>
<gene>
    <name evidence="3" type="ORF">UFOPK3564_00257</name>
</gene>
<proteinExistence type="predicted"/>
<name>A0A6J7FUC8_9ZZZZ</name>
<dbReference type="SUPFAM" id="SSF51556">
    <property type="entry name" value="Metallo-dependent hydrolases"/>
    <property type="match status" value="1"/>
</dbReference>
<dbReference type="AlphaFoldDB" id="A0A6J7FUC8"/>
<evidence type="ECO:0000259" key="2">
    <source>
        <dbReference type="Pfam" id="PF04909"/>
    </source>
</evidence>